<feature type="compositionally biased region" description="Low complexity" evidence="1">
    <location>
        <begin position="133"/>
        <end position="152"/>
    </location>
</feature>
<accession>A0ABR8KUJ0</accession>
<gene>
    <name evidence="3" type="ORF">IEQ31_04415</name>
</gene>
<feature type="signal peptide" evidence="2">
    <location>
        <begin position="1"/>
        <end position="25"/>
    </location>
</feature>
<feature type="region of interest" description="Disordered" evidence="1">
    <location>
        <begin position="34"/>
        <end position="152"/>
    </location>
</feature>
<dbReference type="Proteomes" id="UP000653231">
    <property type="component" value="Unassembled WGS sequence"/>
</dbReference>
<proteinExistence type="predicted"/>
<dbReference type="EMBL" id="JACXRZ010000003">
    <property type="protein sequence ID" value="MBD3142428.1"/>
    <property type="molecule type" value="Genomic_DNA"/>
</dbReference>
<evidence type="ECO:0008006" key="5">
    <source>
        <dbReference type="Google" id="ProtNLM"/>
    </source>
</evidence>
<sequence length="152" mass="15466">MRRRLTATLLLLLHAILLTSGGVPASATQTPYRAAGVHSAHADAGPRHHQGSQLAAGRPAARAWSPARDGARLTDTRVRTPAHATRPAQGDPPRVQAGGGGAGASGGPVVLPNPAAPRGGTRVTRAGPHHDGPPAQFPRRPATARAPPSTAY</sequence>
<protein>
    <recommendedName>
        <fullName evidence="5">Secreted protein</fullName>
    </recommendedName>
</protein>
<reference evidence="3 4" key="1">
    <citation type="submission" date="2020-09" db="EMBL/GenBank/DDBJ databases">
        <title>Actinomycete isolated from the Camponotus japonicus Mayr.</title>
        <authorList>
            <person name="Gong X."/>
        </authorList>
    </citation>
    <scope>NUCLEOTIDE SEQUENCE [LARGE SCALE GENOMIC DNA]</scope>
    <source>
        <strain evidence="3 4">2C-HV3</strain>
    </source>
</reference>
<evidence type="ECO:0000256" key="2">
    <source>
        <dbReference type="SAM" id="SignalP"/>
    </source>
</evidence>
<name>A0ABR8KUJ0_9ACTN</name>
<dbReference type="RefSeq" id="WP_191050236.1">
    <property type="nucleotide sequence ID" value="NZ_JACXRZ010000003.1"/>
</dbReference>
<feature type="compositionally biased region" description="Gly residues" evidence="1">
    <location>
        <begin position="97"/>
        <end position="106"/>
    </location>
</feature>
<keyword evidence="2" id="KW-0732">Signal</keyword>
<evidence type="ECO:0000256" key="1">
    <source>
        <dbReference type="SAM" id="MobiDB-lite"/>
    </source>
</evidence>
<feature type="compositionally biased region" description="Basic and acidic residues" evidence="1">
    <location>
        <begin position="69"/>
        <end position="78"/>
    </location>
</feature>
<organism evidence="3 4">
    <name type="scientific">Microbispora bryophytorum subsp. camponoti</name>
    <dbReference type="NCBI Taxonomy" id="1677852"/>
    <lineage>
        <taxon>Bacteria</taxon>
        <taxon>Bacillati</taxon>
        <taxon>Actinomycetota</taxon>
        <taxon>Actinomycetes</taxon>
        <taxon>Streptosporangiales</taxon>
        <taxon>Streptosporangiaceae</taxon>
        <taxon>Microbispora</taxon>
    </lineage>
</organism>
<keyword evidence="4" id="KW-1185">Reference proteome</keyword>
<feature type="chain" id="PRO_5046265128" description="Secreted protein" evidence="2">
    <location>
        <begin position="26"/>
        <end position="152"/>
    </location>
</feature>
<evidence type="ECO:0000313" key="3">
    <source>
        <dbReference type="EMBL" id="MBD3142428.1"/>
    </source>
</evidence>
<comment type="caution">
    <text evidence="3">The sequence shown here is derived from an EMBL/GenBank/DDBJ whole genome shotgun (WGS) entry which is preliminary data.</text>
</comment>
<evidence type="ECO:0000313" key="4">
    <source>
        <dbReference type="Proteomes" id="UP000653231"/>
    </source>
</evidence>